<dbReference type="AlphaFoldDB" id="A0A8J6LHH6"/>
<feature type="binding site" evidence="7">
    <location>
        <position position="59"/>
    </location>
    <ligand>
        <name>carbamoyl phosphate</name>
        <dbReference type="ChEBI" id="CHEBI:58228"/>
    </ligand>
</feature>
<dbReference type="Pfam" id="PF02729">
    <property type="entry name" value="OTCace_N"/>
    <property type="match status" value="1"/>
</dbReference>
<organism evidence="10 11">
    <name type="scientific">Capillibacterium thermochitinicola</name>
    <dbReference type="NCBI Taxonomy" id="2699427"/>
    <lineage>
        <taxon>Bacteria</taxon>
        <taxon>Bacillati</taxon>
        <taxon>Bacillota</taxon>
        <taxon>Capillibacterium</taxon>
    </lineage>
</organism>
<dbReference type="SUPFAM" id="SSF53671">
    <property type="entry name" value="Aspartate/ornithine carbamoyltransferase"/>
    <property type="match status" value="1"/>
</dbReference>
<evidence type="ECO:0000313" key="11">
    <source>
        <dbReference type="Proteomes" id="UP000657177"/>
    </source>
</evidence>
<name>A0A8J6LHH6_9FIRM</name>
<gene>
    <name evidence="7" type="primary">pyrB</name>
    <name evidence="10" type="ORF">G5B42_01030</name>
</gene>
<reference evidence="10" key="1">
    <citation type="submission" date="2020-06" db="EMBL/GenBank/DDBJ databases">
        <title>Novel chitinolytic bacterium.</title>
        <authorList>
            <person name="Ungkulpasvich U."/>
            <person name="Kosugi A."/>
            <person name="Uke A."/>
        </authorList>
    </citation>
    <scope>NUCLEOTIDE SEQUENCE</scope>
    <source>
        <strain evidence="10">UUS1-1</strain>
    </source>
</reference>
<sequence length="312" mass="33809">MHWRHRNLLDLDALTAEEIEHVLQTAVPMKEILARPLKKLPTLRGKSIALMFYENSTRTRTSFETAGKILGADVTNFSVAQSSVNKGESLYDTAKTLQAMKIDLVVIRHASAGAAAFLAEQLKAGVINGGDGAHAHPTQALLDFFTLKERLGEIAGKKIVIVGDILHSRVARSNVLGLKKLGAEVVLVGPPTLLPPEMGYLGVKLSHDLDRELPGADAVMALRLQLERQERGLFPSVREYHRLYGLTKERLAKTGKATIVMHPGPINRGVEIASDLADSTSSVIEEQVTNGVAVRMALLYLLMGGGTSDVVD</sequence>
<dbReference type="FunFam" id="3.40.50.1370:FF:000007">
    <property type="entry name" value="Aspartate carbamoyltransferase"/>
    <property type="match status" value="1"/>
</dbReference>
<dbReference type="GO" id="GO:0006207">
    <property type="term" value="P:'de novo' pyrimidine nucleobase biosynthetic process"/>
    <property type="evidence" value="ECO:0007669"/>
    <property type="project" value="InterPro"/>
</dbReference>
<keyword evidence="11" id="KW-1185">Reference proteome</keyword>
<evidence type="ECO:0000256" key="5">
    <source>
        <dbReference type="ARBA" id="ARBA00043884"/>
    </source>
</evidence>
<feature type="binding site" evidence="7">
    <location>
        <position position="108"/>
    </location>
    <ligand>
        <name>carbamoyl phosphate</name>
        <dbReference type="ChEBI" id="CHEBI:58228"/>
    </ligand>
</feature>
<dbReference type="InterPro" id="IPR036901">
    <property type="entry name" value="Asp/Orn_carbamoylTrfase_sf"/>
</dbReference>
<feature type="binding site" evidence="7">
    <location>
        <position position="86"/>
    </location>
    <ligand>
        <name>L-aspartate</name>
        <dbReference type="ChEBI" id="CHEBI:29991"/>
    </ligand>
</feature>
<dbReference type="InterPro" id="IPR002082">
    <property type="entry name" value="Asp_carbamoyltransf"/>
</dbReference>
<dbReference type="InterPro" id="IPR006132">
    <property type="entry name" value="Asp/Orn_carbamoyltranf_P-bd"/>
</dbReference>
<keyword evidence="4 7" id="KW-0665">Pyrimidine biosynthesis</keyword>
<dbReference type="PANTHER" id="PTHR45753">
    <property type="entry name" value="ORNITHINE CARBAMOYLTRANSFERASE, MITOCHONDRIAL"/>
    <property type="match status" value="1"/>
</dbReference>
<protein>
    <recommendedName>
        <fullName evidence="7">Aspartate carbamoyltransferase</fullName>
        <ecNumber evidence="7">2.1.3.2</ecNumber>
    </recommendedName>
    <alternativeName>
        <fullName evidence="7">Aspartate transcarbamylase</fullName>
        <shortName evidence="7">ATCase</shortName>
    </alternativeName>
</protein>
<feature type="binding site" evidence="7">
    <location>
        <position position="265"/>
    </location>
    <ligand>
        <name>carbamoyl phosphate</name>
        <dbReference type="ChEBI" id="CHEBI:58228"/>
    </ligand>
</feature>
<dbReference type="GO" id="GO:0044205">
    <property type="term" value="P:'de novo' UMP biosynthetic process"/>
    <property type="evidence" value="ECO:0007669"/>
    <property type="project" value="UniProtKB-UniRule"/>
</dbReference>
<dbReference type="PRINTS" id="PR00100">
    <property type="entry name" value="AOTCASE"/>
</dbReference>
<dbReference type="Proteomes" id="UP000657177">
    <property type="component" value="Unassembled WGS sequence"/>
</dbReference>
<evidence type="ECO:0000259" key="8">
    <source>
        <dbReference type="Pfam" id="PF00185"/>
    </source>
</evidence>
<feature type="binding site" evidence="7">
    <location>
        <position position="264"/>
    </location>
    <ligand>
        <name>carbamoyl phosphate</name>
        <dbReference type="ChEBI" id="CHEBI:58228"/>
    </ligand>
</feature>
<dbReference type="PROSITE" id="PS00097">
    <property type="entry name" value="CARBAMOYLTRANSFERASE"/>
    <property type="match status" value="1"/>
</dbReference>
<feature type="binding site" evidence="7">
    <location>
        <position position="223"/>
    </location>
    <ligand>
        <name>L-aspartate</name>
        <dbReference type="ChEBI" id="CHEBI:29991"/>
    </ligand>
</feature>
<dbReference type="HAMAP" id="MF_00001">
    <property type="entry name" value="Asp_carb_tr"/>
    <property type="match status" value="1"/>
</dbReference>
<evidence type="ECO:0000256" key="4">
    <source>
        <dbReference type="ARBA" id="ARBA00022975"/>
    </source>
</evidence>
<dbReference type="PANTHER" id="PTHR45753:SF6">
    <property type="entry name" value="ASPARTATE CARBAMOYLTRANSFERASE"/>
    <property type="match status" value="1"/>
</dbReference>
<evidence type="ECO:0000313" key="10">
    <source>
        <dbReference type="EMBL" id="MBA2132140.1"/>
    </source>
</evidence>
<comment type="subunit">
    <text evidence="7">Heterododecamer (2C3:3R2) of six catalytic PyrB chains organized as two trimers (C3), and six regulatory PyrI chains organized as three dimers (R2).</text>
</comment>
<feature type="binding site" evidence="7">
    <location>
        <position position="58"/>
    </location>
    <ligand>
        <name>carbamoyl phosphate</name>
        <dbReference type="ChEBI" id="CHEBI:58228"/>
    </ligand>
</feature>
<evidence type="ECO:0000256" key="3">
    <source>
        <dbReference type="ARBA" id="ARBA00022679"/>
    </source>
</evidence>
<dbReference type="GO" id="GO:0005829">
    <property type="term" value="C:cytosol"/>
    <property type="evidence" value="ECO:0007669"/>
    <property type="project" value="TreeGrafter"/>
</dbReference>
<feature type="binding site" evidence="7">
    <location>
        <position position="136"/>
    </location>
    <ligand>
        <name>carbamoyl phosphate</name>
        <dbReference type="ChEBI" id="CHEBI:58228"/>
    </ligand>
</feature>
<evidence type="ECO:0000259" key="9">
    <source>
        <dbReference type="Pfam" id="PF02729"/>
    </source>
</evidence>
<dbReference type="GO" id="GO:0006520">
    <property type="term" value="P:amino acid metabolic process"/>
    <property type="evidence" value="ECO:0007669"/>
    <property type="project" value="InterPro"/>
</dbReference>
<comment type="pathway">
    <text evidence="1 7">Pyrimidine metabolism; UMP biosynthesis via de novo pathway; (S)-dihydroorotate from bicarbonate: step 2/3.</text>
</comment>
<feature type="binding site" evidence="7">
    <location>
        <position position="169"/>
    </location>
    <ligand>
        <name>L-aspartate</name>
        <dbReference type="ChEBI" id="CHEBI:29991"/>
    </ligand>
</feature>
<keyword evidence="3 7" id="KW-0808">Transferase</keyword>
<dbReference type="InterPro" id="IPR006130">
    <property type="entry name" value="Asp/Orn_carbamoylTrfase"/>
</dbReference>
<dbReference type="PRINTS" id="PR00101">
    <property type="entry name" value="ATCASE"/>
</dbReference>
<proteinExistence type="inferred from homology"/>
<comment type="catalytic activity">
    <reaction evidence="6 7">
        <text>carbamoyl phosphate + L-aspartate = N-carbamoyl-L-aspartate + phosphate + H(+)</text>
        <dbReference type="Rhea" id="RHEA:20013"/>
        <dbReference type="ChEBI" id="CHEBI:15378"/>
        <dbReference type="ChEBI" id="CHEBI:29991"/>
        <dbReference type="ChEBI" id="CHEBI:32814"/>
        <dbReference type="ChEBI" id="CHEBI:43474"/>
        <dbReference type="ChEBI" id="CHEBI:58228"/>
        <dbReference type="EC" id="2.1.3.2"/>
    </reaction>
</comment>
<evidence type="ECO:0000256" key="6">
    <source>
        <dbReference type="ARBA" id="ARBA00048859"/>
    </source>
</evidence>
<evidence type="ECO:0000256" key="1">
    <source>
        <dbReference type="ARBA" id="ARBA00004852"/>
    </source>
</evidence>
<comment type="similarity">
    <text evidence="2 7">Belongs to the aspartate/ornithine carbamoyltransferase superfamily. ATCase family.</text>
</comment>
<evidence type="ECO:0000256" key="2">
    <source>
        <dbReference type="ARBA" id="ARBA00008896"/>
    </source>
</evidence>
<dbReference type="Pfam" id="PF00185">
    <property type="entry name" value="OTCace"/>
    <property type="match status" value="1"/>
</dbReference>
<dbReference type="EC" id="2.1.3.2" evidence="7"/>
<dbReference type="InterPro" id="IPR006131">
    <property type="entry name" value="Asp_carbamoyltransf_Asp/Orn-bd"/>
</dbReference>
<feature type="domain" description="Aspartate/ornithine carbamoyltransferase carbamoyl-P binding" evidence="9">
    <location>
        <begin position="6"/>
        <end position="149"/>
    </location>
</feature>
<dbReference type="RefSeq" id="WP_181338587.1">
    <property type="nucleotide sequence ID" value="NZ_JAAKDE010000002.1"/>
</dbReference>
<comment type="function">
    <text evidence="5 7">Catalyzes the condensation of carbamoyl phosphate and aspartate to form carbamoyl aspartate and inorganic phosphate, the committed step in the de novo pyrimidine nucleotide biosynthesis pathway.</text>
</comment>
<dbReference type="GO" id="GO:0004070">
    <property type="term" value="F:aspartate carbamoyltransferase activity"/>
    <property type="evidence" value="ECO:0007669"/>
    <property type="project" value="UniProtKB-UniRule"/>
</dbReference>
<comment type="caution">
    <text evidence="10">The sequence shown here is derived from an EMBL/GenBank/DDBJ whole genome shotgun (WGS) entry which is preliminary data.</text>
</comment>
<accession>A0A8J6LHH6</accession>
<dbReference type="GO" id="GO:0016597">
    <property type="term" value="F:amino acid binding"/>
    <property type="evidence" value="ECO:0007669"/>
    <property type="project" value="InterPro"/>
</dbReference>
<feature type="domain" description="Aspartate/ornithine carbamoyltransferase Asp/Orn-binding" evidence="8">
    <location>
        <begin position="156"/>
        <end position="302"/>
    </location>
</feature>
<dbReference type="NCBIfam" id="TIGR00670">
    <property type="entry name" value="asp_carb_tr"/>
    <property type="match status" value="1"/>
</dbReference>
<dbReference type="NCBIfam" id="NF002032">
    <property type="entry name" value="PRK00856.1"/>
    <property type="match status" value="1"/>
</dbReference>
<evidence type="ECO:0000256" key="7">
    <source>
        <dbReference type="HAMAP-Rule" id="MF_00001"/>
    </source>
</evidence>
<feature type="binding site" evidence="7">
    <location>
        <position position="139"/>
    </location>
    <ligand>
        <name>carbamoyl phosphate</name>
        <dbReference type="ChEBI" id="CHEBI:58228"/>
    </ligand>
</feature>
<dbReference type="UniPathway" id="UPA00070">
    <property type="reaction ID" value="UER00116"/>
</dbReference>
<dbReference type="EMBL" id="JAAKDE010000002">
    <property type="protein sequence ID" value="MBA2132140.1"/>
    <property type="molecule type" value="Genomic_DNA"/>
</dbReference>
<dbReference type="Gene3D" id="3.40.50.1370">
    <property type="entry name" value="Aspartate/ornithine carbamoyltransferase"/>
    <property type="match status" value="2"/>
</dbReference>